<feature type="signal peptide" evidence="7">
    <location>
        <begin position="1"/>
        <end position="26"/>
    </location>
</feature>
<dbReference type="InterPro" id="IPR015797">
    <property type="entry name" value="NUDIX_hydrolase-like_dom_sf"/>
</dbReference>
<keyword evidence="5" id="KW-0460">Magnesium</keyword>
<protein>
    <recommendedName>
        <fullName evidence="8">Nudix hydrolase domain-containing protein</fullName>
    </recommendedName>
</protein>
<name>A0A9W8H7P0_9FUNG</name>
<dbReference type="OrthoDB" id="1695362at2759"/>
<dbReference type="InterPro" id="IPR039121">
    <property type="entry name" value="NUDT19"/>
</dbReference>
<feature type="domain" description="Nudix hydrolase" evidence="8">
    <location>
        <begin position="3"/>
        <end position="154"/>
    </location>
</feature>
<keyword evidence="4" id="KW-0378">Hydrolase</keyword>
<dbReference type="GO" id="GO:0016818">
    <property type="term" value="F:hydrolase activity, acting on acid anhydrides, in phosphorus-containing anhydrides"/>
    <property type="evidence" value="ECO:0007669"/>
    <property type="project" value="InterPro"/>
</dbReference>
<proteinExistence type="predicted"/>
<accession>A0A9W8H7P0</accession>
<reference evidence="9" key="1">
    <citation type="submission" date="2022-07" db="EMBL/GenBank/DDBJ databases">
        <title>Phylogenomic reconstructions and comparative analyses of Kickxellomycotina fungi.</title>
        <authorList>
            <person name="Reynolds N.K."/>
            <person name="Stajich J.E."/>
            <person name="Barry K."/>
            <person name="Grigoriev I.V."/>
            <person name="Crous P."/>
            <person name="Smith M.E."/>
        </authorList>
    </citation>
    <scope>NUCLEOTIDE SEQUENCE</scope>
    <source>
        <strain evidence="9">BCRC 34489</strain>
    </source>
</reference>
<dbReference type="AlphaFoldDB" id="A0A9W8H7P0"/>
<evidence type="ECO:0000313" key="10">
    <source>
        <dbReference type="Proteomes" id="UP001140172"/>
    </source>
</evidence>
<evidence type="ECO:0000256" key="4">
    <source>
        <dbReference type="ARBA" id="ARBA00022801"/>
    </source>
</evidence>
<dbReference type="PANTHER" id="PTHR12318:SF0">
    <property type="entry name" value="ACYL-COENZYME A DIPHOSPHATASE NUDT19"/>
    <property type="match status" value="1"/>
</dbReference>
<gene>
    <name evidence="9" type="ORF">GGI15_004717</name>
</gene>
<evidence type="ECO:0000259" key="8">
    <source>
        <dbReference type="PROSITE" id="PS51462"/>
    </source>
</evidence>
<comment type="cofactor">
    <cofactor evidence="1">
        <name>Mn(2+)</name>
        <dbReference type="ChEBI" id="CHEBI:29035"/>
    </cofactor>
</comment>
<evidence type="ECO:0000256" key="5">
    <source>
        <dbReference type="ARBA" id="ARBA00022842"/>
    </source>
</evidence>
<keyword evidence="6" id="KW-0464">Manganese</keyword>
<organism evidence="9 10">
    <name type="scientific">Coemansia interrupta</name>
    <dbReference type="NCBI Taxonomy" id="1126814"/>
    <lineage>
        <taxon>Eukaryota</taxon>
        <taxon>Fungi</taxon>
        <taxon>Fungi incertae sedis</taxon>
        <taxon>Zoopagomycota</taxon>
        <taxon>Kickxellomycotina</taxon>
        <taxon>Kickxellomycetes</taxon>
        <taxon>Kickxellales</taxon>
        <taxon>Kickxellaceae</taxon>
        <taxon>Coemansia</taxon>
    </lineage>
</organism>
<keyword evidence="3" id="KW-0479">Metal-binding</keyword>
<keyword evidence="10" id="KW-1185">Reference proteome</keyword>
<feature type="chain" id="PRO_5040886709" description="Nudix hydrolase domain-containing protein" evidence="7">
    <location>
        <begin position="27"/>
        <end position="256"/>
    </location>
</feature>
<dbReference type="PANTHER" id="PTHR12318">
    <property type="entry name" value="TESTOSTERONE-REGULATED PROTEIN RP2"/>
    <property type="match status" value="1"/>
</dbReference>
<keyword evidence="7" id="KW-0732">Signal</keyword>
<evidence type="ECO:0000256" key="7">
    <source>
        <dbReference type="SAM" id="SignalP"/>
    </source>
</evidence>
<sequence>MHAPRVSASLIITAPLAASLATPASSNYRVLMVKRVAHGAFAHALVFPGGTQEPQDSGPLCCALRETLEETGLHLPNIPAQPLGRWLTPRAQPRRFDTRFFLLTIGHTHREALQQLDRARPQMGELEDVRWVRPAEVLAWNRRGEMPLFPPQFCVLLEMSRVARWQELADGLRHLDAGRAVEPVLCQRSDGRVVAVMPGDWAYPVVGPDDPMRVADGHLFGEAGALNRLVMERAAAGGFNNIRLLRTAAGRPGALD</sequence>
<dbReference type="Proteomes" id="UP001140172">
    <property type="component" value="Unassembled WGS sequence"/>
</dbReference>
<evidence type="ECO:0000256" key="3">
    <source>
        <dbReference type="ARBA" id="ARBA00022723"/>
    </source>
</evidence>
<dbReference type="GO" id="GO:0046872">
    <property type="term" value="F:metal ion binding"/>
    <property type="evidence" value="ECO:0007669"/>
    <property type="project" value="UniProtKB-KW"/>
</dbReference>
<comment type="caution">
    <text evidence="9">The sequence shown here is derived from an EMBL/GenBank/DDBJ whole genome shotgun (WGS) entry which is preliminary data.</text>
</comment>
<dbReference type="Pfam" id="PF00293">
    <property type="entry name" value="NUDIX"/>
    <property type="match status" value="1"/>
</dbReference>
<evidence type="ECO:0000313" key="9">
    <source>
        <dbReference type="EMBL" id="KAJ2776844.1"/>
    </source>
</evidence>
<evidence type="ECO:0000256" key="6">
    <source>
        <dbReference type="ARBA" id="ARBA00023211"/>
    </source>
</evidence>
<comment type="cofactor">
    <cofactor evidence="2">
        <name>Mg(2+)</name>
        <dbReference type="ChEBI" id="CHEBI:18420"/>
    </cofactor>
</comment>
<dbReference type="PROSITE" id="PS51462">
    <property type="entry name" value="NUDIX"/>
    <property type="match status" value="1"/>
</dbReference>
<dbReference type="SUPFAM" id="SSF55811">
    <property type="entry name" value="Nudix"/>
    <property type="match status" value="1"/>
</dbReference>
<dbReference type="CDD" id="cd18870">
    <property type="entry name" value="NUDIX_AcylCoAdiphos_Nudt19"/>
    <property type="match status" value="1"/>
</dbReference>
<dbReference type="InterPro" id="IPR000086">
    <property type="entry name" value="NUDIX_hydrolase_dom"/>
</dbReference>
<dbReference type="EMBL" id="JANBUM010000460">
    <property type="protein sequence ID" value="KAJ2776844.1"/>
    <property type="molecule type" value="Genomic_DNA"/>
</dbReference>
<evidence type="ECO:0000256" key="1">
    <source>
        <dbReference type="ARBA" id="ARBA00001936"/>
    </source>
</evidence>
<evidence type="ECO:0000256" key="2">
    <source>
        <dbReference type="ARBA" id="ARBA00001946"/>
    </source>
</evidence>
<dbReference type="Gene3D" id="3.90.79.10">
    <property type="entry name" value="Nucleoside Triphosphate Pyrophosphohydrolase"/>
    <property type="match status" value="2"/>
</dbReference>